<dbReference type="SUPFAM" id="SSF56436">
    <property type="entry name" value="C-type lectin-like"/>
    <property type="match status" value="1"/>
</dbReference>
<comment type="caution">
    <text evidence="6">Lacks conserved residue(s) required for the propagation of feature annotation.</text>
</comment>
<keyword evidence="3" id="KW-0677">Repeat</keyword>
<keyword evidence="1 6" id="KW-0768">Sushi</keyword>
<keyword evidence="12" id="KW-1185">Reference proteome</keyword>
<feature type="region of interest" description="Disordered" evidence="7">
    <location>
        <begin position="94"/>
        <end position="113"/>
    </location>
</feature>
<dbReference type="STRING" id="34508.A0A4U5PC26"/>
<keyword evidence="5" id="KW-0325">Glycoprotein</keyword>
<evidence type="ECO:0000256" key="4">
    <source>
        <dbReference type="ARBA" id="ARBA00023157"/>
    </source>
</evidence>
<feature type="domain" description="Sushi" evidence="10">
    <location>
        <begin position="144"/>
        <end position="203"/>
    </location>
</feature>
<dbReference type="PROSITE" id="PS50923">
    <property type="entry name" value="SUSHI"/>
    <property type="match status" value="3"/>
</dbReference>
<dbReference type="SMART" id="SM00032">
    <property type="entry name" value="CCP"/>
    <property type="match status" value="3"/>
</dbReference>
<evidence type="ECO:0000256" key="8">
    <source>
        <dbReference type="SAM" id="Phobius"/>
    </source>
</evidence>
<dbReference type="InterPro" id="IPR035976">
    <property type="entry name" value="Sushi/SCR/CCP_sf"/>
</dbReference>
<evidence type="ECO:0000259" key="9">
    <source>
        <dbReference type="PROSITE" id="PS50041"/>
    </source>
</evidence>
<feature type="disulfide bond" evidence="6">
    <location>
        <begin position="295"/>
        <end position="322"/>
    </location>
</feature>
<protein>
    <recommendedName>
        <fullName evidence="13">Sushi domain-containing protein</fullName>
    </recommendedName>
</protein>
<dbReference type="PANTHER" id="PTHR19325:SF574">
    <property type="entry name" value="SUSHI, VON WILLEBRAND FACTOR TYPE A, EGF AND PENTRAXIN DOMAIN-CONTAINING PROTEIN 1"/>
    <property type="match status" value="1"/>
</dbReference>
<dbReference type="InterPro" id="IPR050350">
    <property type="entry name" value="Compl-Cell_Adhes-Reg"/>
</dbReference>
<dbReference type="Proteomes" id="UP000298663">
    <property type="component" value="Unassembled WGS sequence"/>
</dbReference>
<keyword evidence="8" id="KW-1133">Transmembrane helix</keyword>
<dbReference type="InterPro" id="IPR001304">
    <property type="entry name" value="C-type_lectin-like"/>
</dbReference>
<dbReference type="Pfam" id="PF00084">
    <property type="entry name" value="Sushi"/>
    <property type="match status" value="3"/>
</dbReference>
<dbReference type="Gene3D" id="3.10.100.10">
    <property type="entry name" value="Mannose-Binding Protein A, subunit A"/>
    <property type="match status" value="1"/>
</dbReference>
<keyword evidence="2" id="KW-0732">Signal</keyword>
<keyword evidence="4 6" id="KW-1015">Disulfide bond</keyword>
<dbReference type="InterPro" id="IPR016186">
    <property type="entry name" value="C-type_lectin-like/link_sf"/>
</dbReference>
<dbReference type="InterPro" id="IPR016187">
    <property type="entry name" value="CTDL_fold"/>
</dbReference>
<feature type="transmembrane region" description="Helical" evidence="8">
    <location>
        <begin position="338"/>
        <end position="358"/>
    </location>
</feature>
<dbReference type="PANTHER" id="PTHR19325">
    <property type="entry name" value="COMPLEMENT COMPONENT-RELATED SUSHI DOMAIN-CONTAINING"/>
    <property type="match status" value="1"/>
</dbReference>
<evidence type="ECO:0000256" key="6">
    <source>
        <dbReference type="PROSITE-ProRule" id="PRU00302"/>
    </source>
</evidence>
<evidence type="ECO:0000259" key="10">
    <source>
        <dbReference type="PROSITE" id="PS50923"/>
    </source>
</evidence>
<evidence type="ECO:0000256" key="1">
    <source>
        <dbReference type="ARBA" id="ARBA00022659"/>
    </source>
</evidence>
<dbReference type="InterPro" id="IPR000436">
    <property type="entry name" value="Sushi_SCR_CCP_dom"/>
</dbReference>
<dbReference type="Gene3D" id="2.10.70.10">
    <property type="entry name" value="Complement Module, domain 1"/>
    <property type="match status" value="3"/>
</dbReference>
<reference evidence="11 12" key="1">
    <citation type="journal article" date="2015" name="Genome Biol.">
        <title>Comparative genomics of Steinernema reveals deeply conserved gene regulatory networks.</title>
        <authorList>
            <person name="Dillman A.R."/>
            <person name="Macchietto M."/>
            <person name="Porter C.F."/>
            <person name="Rogers A."/>
            <person name="Williams B."/>
            <person name="Antoshechkin I."/>
            <person name="Lee M.M."/>
            <person name="Goodwin Z."/>
            <person name="Lu X."/>
            <person name="Lewis E.E."/>
            <person name="Goodrich-Blair H."/>
            <person name="Stock S.P."/>
            <person name="Adams B.J."/>
            <person name="Sternberg P.W."/>
            <person name="Mortazavi A."/>
        </authorList>
    </citation>
    <scope>NUCLEOTIDE SEQUENCE [LARGE SCALE GENOMIC DNA]</scope>
    <source>
        <strain evidence="11 12">ALL</strain>
    </source>
</reference>
<dbReference type="Pfam" id="PF00059">
    <property type="entry name" value="Lectin_C"/>
    <property type="match status" value="1"/>
</dbReference>
<evidence type="ECO:0000313" key="12">
    <source>
        <dbReference type="Proteomes" id="UP000298663"/>
    </source>
</evidence>
<keyword evidence="8" id="KW-0812">Transmembrane</keyword>
<dbReference type="AlphaFoldDB" id="A0A4U5PC26"/>
<accession>A0A4U5PC26</accession>
<evidence type="ECO:0000256" key="3">
    <source>
        <dbReference type="ARBA" id="ARBA00022737"/>
    </source>
</evidence>
<dbReference type="EMBL" id="AZBU02000002">
    <property type="protein sequence ID" value="TKR93830.1"/>
    <property type="molecule type" value="Genomic_DNA"/>
</dbReference>
<feature type="disulfide bond" evidence="6">
    <location>
        <begin position="174"/>
        <end position="201"/>
    </location>
</feature>
<feature type="compositionally biased region" description="Polar residues" evidence="7">
    <location>
        <begin position="100"/>
        <end position="111"/>
    </location>
</feature>
<name>A0A4U5PC26_STECR</name>
<evidence type="ECO:0000256" key="7">
    <source>
        <dbReference type="SAM" id="MobiDB-lite"/>
    </source>
</evidence>
<reference evidence="11 12" key="2">
    <citation type="journal article" date="2019" name="G3 (Bethesda)">
        <title>Hybrid Assembly of the Genome of the Entomopathogenic Nematode Steinernema carpocapsae Identifies the X-Chromosome.</title>
        <authorList>
            <person name="Serra L."/>
            <person name="Macchietto M."/>
            <person name="Macias-Munoz A."/>
            <person name="McGill C.J."/>
            <person name="Rodriguez I.M."/>
            <person name="Rodriguez B."/>
            <person name="Murad R."/>
            <person name="Mortazavi A."/>
        </authorList>
    </citation>
    <scope>NUCLEOTIDE SEQUENCE [LARGE SCALE GENOMIC DNA]</scope>
    <source>
        <strain evidence="11 12">ALL</strain>
    </source>
</reference>
<gene>
    <name evidence="11" type="ORF">L596_008210</name>
</gene>
<dbReference type="CDD" id="cd00037">
    <property type="entry name" value="CLECT"/>
    <property type="match status" value="1"/>
</dbReference>
<evidence type="ECO:0008006" key="13">
    <source>
        <dbReference type="Google" id="ProtNLM"/>
    </source>
</evidence>
<proteinExistence type="predicted"/>
<evidence type="ECO:0000256" key="5">
    <source>
        <dbReference type="ARBA" id="ARBA00023180"/>
    </source>
</evidence>
<feature type="domain" description="C-type lectin" evidence="9">
    <location>
        <begin position="18"/>
        <end position="140"/>
    </location>
</feature>
<organism evidence="11 12">
    <name type="scientific">Steinernema carpocapsae</name>
    <name type="common">Entomopathogenic nematode</name>
    <dbReference type="NCBI Taxonomy" id="34508"/>
    <lineage>
        <taxon>Eukaryota</taxon>
        <taxon>Metazoa</taxon>
        <taxon>Ecdysozoa</taxon>
        <taxon>Nematoda</taxon>
        <taxon>Chromadorea</taxon>
        <taxon>Rhabditida</taxon>
        <taxon>Tylenchina</taxon>
        <taxon>Panagrolaimomorpha</taxon>
        <taxon>Strongyloidoidea</taxon>
        <taxon>Steinernematidae</taxon>
        <taxon>Steinernema</taxon>
    </lineage>
</organism>
<feature type="domain" description="Sushi" evidence="10">
    <location>
        <begin position="267"/>
        <end position="324"/>
    </location>
</feature>
<comment type="caution">
    <text evidence="11">The sequence shown here is derived from an EMBL/GenBank/DDBJ whole genome shotgun (WGS) entry which is preliminary data.</text>
</comment>
<dbReference type="CDD" id="cd00033">
    <property type="entry name" value="CCP"/>
    <property type="match status" value="3"/>
</dbReference>
<dbReference type="PROSITE" id="PS50041">
    <property type="entry name" value="C_TYPE_LECTIN_2"/>
    <property type="match status" value="1"/>
</dbReference>
<dbReference type="SMART" id="SM00034">
    <property type="entry name" value="CLECT"/>
    <property type="match status" value="1"/>
</dbReference>
<evidence type="ECO:0000256" key="2">
    <source>
        <dbReference type="ARBA" id="ARBA00022729"/>
    </source>
</evidence>
<feature type="domain" description="Sushi" evidence="10">
    <location>
        <begin position="204"/>
        <end position="266"/>
    </location>
</feature>
<keyword evidence="8" id="KW-0472">Membrane</keyword>
<dbReference type="SUPFAM" id="SSF57535">
    <property type="entry name" value="Complement control module/SCR domain"/>
    <property type="match status" value="3"/>
</dbReference>
<dbReference type="OrthoDB" id="547680at2759"/>
<evidence type="ECO:0000313" key="11">
    <source>
        <dbReference type="EMBL" id="TKR93830.1"/>
    </source>
</evidence>
<sequence>MVSPWQCGQSAMEILTVHGENCFVSPRSERLDWISAQKRCLDIGGSLPLRIGNGSSRALKASLGMVPRNPSFYWIGLMGSEMGWSWVDGDRLDTNEQDWSESTPPSPSQGDTPLAAVLGRPVGWKWMTAAQNVWNSWICQTKPKFCTSPGVGEYGKVVFSSQSYTVGTFAFYSCTMGYRVRGATKRQCLPSGRWSHSIPACEPIDCGTLSEFSKGKIVFLNKTTTYGSVADYRCTRGFELDIDGPSSRRTCTADGIWSGREPQCKEIDCGPPPQSFKALVHFTETTFKSSAIYACDENTRMVGHAKIFCTESKSWQPSPPVCYDLSQLPSNDSSETNLVLMLIVLFLLLLLIAFAVIASRGGFHSIKVLHSKWTKDNIPQAPLVYATPSTQAPGSLIYYAPSQLGITGTPSSTATDSIVPPGIVPMTQMEIPAHLIHLQKLPNGNFNVTMPVIRPQAMQRPGIPLALNPSNPVPSHSVVSPTPSQLLYSFDHEPLYDTPPENIYEELTQHTVC</sequence>